<feature type="region of interest" description="Disordered" evidence="1">
    <location>
        <begin position="59"/>
        <end position="110"/>
    </location>
</feature>
<keyword evidence="5" id="KW-1185">Reference proteome</keyword>
<dbReference type="EMBL" id="QUMQ01000001">
    <property type="protein sequence ID" value="REF94138.1"/>
    <property type="molecule type" value="Genomic_DNA"/>
</dbReference>
<dbReference type="SMART" id="SM00894">
    <property type="entry name" value="Excalibur"/>
    <property type="match status" value="1"/>
</dbReference>
<proteinExistence type="predicted"/>
<accession>A0A3D9Z9Q5</accession>
<dbReference type="Pfam" id="PF05901">
    <property type="entry name" value="Excalibur"/>
    <property type="match status" value="1"/>
</dbReference>
<reference evidence="4 5" key="1">
    <citation type="submission" date="2018-08" db="EMBL/GenBank/DDBJ databases">
        <title>Sequencing the genomes of 1000 actinobacteria strains.</title>
        <authorList>
            <person name="Klenk H.-P."/>
        </authorList>
    </citation>
    <scope>NUCLEOTIDE SEQUENCE [LARGE SCALE GENOMIC DNA]</scope>
    <source>
        <strain evidence="4 5">DSM 44099</strain>
    </source>
</reference>
<sequence length="175" mass="18030">MSYPQPAAPNWFTRLSPLRRLGAIFGTALVLCLLGAAGFIALLPSGDAAGHRPATLVQPAASGTDRAGATAAPTEAGEPALPQATVAVPGSGPATSRPAPSGPTETAGRAVVEREATATVAPRLGHKPTTGDTSLTDPRFGTCQQARQHHYGPYRRGETEYGWYPDADDDGVVCE</sequence>
<name>A0A3D9Z9Q5_9ACTN</name>
<evidence type="ECO:0000256" key="2">
    <source>
        <dbReference type="SAM" id="Phobius"/>
    </source>
</evidence>
<feature type="region of interest" description="Disordered" evidence="1">
    <location>
        <begin position="120"/>
        <end position="139"/>
    </location>
</feature>
<gene>
    <name evidence="4" type="ORF">DFJ67_0050</name>
</gene>
<protein>
    <submittedName>
        <fullName evidence="4">Excalibur calcium-binding domain-containing protein</fullName>
    </submittedName>
</protein>
<evidence type="ECO:0000259" key="3">
    <source>
        <dbReference type="SMART" id="SM00894"/>
    </source>
</evidence>
<keyword evidence="2" id="KW-1133">Transmembrane helix</keyword>
<feature type="compositionally biased region" description="Low complexity" evidence="1">
    <location>
        <begin position="67"/>
        <end position="80"/>
    </location>
</feature>
<dbReference type="Proteomes" id="UP000256913">
    <property type="component" value="Unassembled WGS sequence"/>
</dbReference>
<feature type="transmembrane region" description="Helical" evidence="2">
    <location>
        <begin position="20"/>
        <end position="43"/>
    </location>
</feature>
<dbReference type="AlphaFoldDB" id="A0A3D9Z9Q5"/>
<comment type="caution">
    <text evidence="4">The sequence shown here is derived from an EMBL/GenBank/DDBJ whole genome shotgun (WGS) entry which is preliminary data.</text>
</comment>
<keyword evidence="2" id="KW-0472">Membrane</keyword>
<evidence type="ECO:0000256" key="1">
    <source>
        <dbReference type="SAM" id="MobiDB-lite"/>
    </source>
</evidence>
<feature type="compositionally biased region" description="Polar residues" evidence="1">
    <location>
        <begin position="130"/>
        <end position="139"/>
    </location>
</feature>
<evidence type="ECO:0000313" key="5">
    <source>
        <dbReference type="Proteomes" id="UP000256913"/>
    </source>
</evidence>
<dbReference type="RefSeq" id="WP_170215702.1">
    <property type="nucleotide sequence ID" value="NZ_BONB01000077.1"/>
</dbReference>
<organism evidence="4 5">
    <name type="scientific">Asanoa ferruginea</name>
    <dbReference type="NCBI Taxonomy" id="53367"/>
    <lineage>
        <taxon>Bacteria</taxon>
        <taxon>Bacillati</taxon>
        <taxon>Actinomycetota</taxon>
        <taxon>Actinomycetes</taxon>
        <taxon>Micromonosporales</taxon>
        <taxon>Micromonosporaceae</taxon>
        <taxon>Asanoa</taxon>
    </lineage>
</organism>
<feature type="domain" description="Excalibur calcium-binding" evidence="3">
    <location>
        <begin position="139"/>
        <end position="175"/>
    </location>
</feature>
<keyword evidence="2" id="KW-0812">Transmembrane</keyword>
<evidence type="ECO:0000313" key="4">
    <source>
        <dbReference type="EMBL" id="REF94138.1"/>
    </source>
</evidence>
<dbReference type="InterPro" id="IPR008613">
    <property type="entry name" value="Excalibur_Ca-bd_domain"/>
</dbReference>